<proteinExistence type="predicted"/>
<sequence>MAQDHSSFVGFLLRARNIRRWPLMSQFVEERLDSHIYQAAAIGHLLGAIEVAVYGNDEVDPDKVSAMATFHEASEIAGMGDVPSPVKYIDPETTALMKRLEGVFERRLLGSLPTELQAFYQPYIEQDKVDIHVQLAKAADVICAYLKCAFELDKGNKEFHKSMQEMEKQLAAFKERYRSVEYFAKIFMGDALLTIDEQAKDMAWIENANKVHID</sequence>
<reference evidence="1 2" key="1">
    <citation type="submission" date="2021-10" db="EMBL/GenBank/DDBJ databases">
        <title>Draft genome of Aestuariibacter halophilus JC2043.</title>
        <authorList>
            <person name="Emsley S.A."/>
            <person name="Pfannmuller K.M."/>
            <person name="Ushijima B."/>
            <person name="Saw J.H."/>
            <person name="Videau P."/>
        </authorList>
    </citation>
    <scope>NUCLEOTIDE SEQUENCE [LARGE SCALE GENOMIC DNA]</scope>
    <source>
        <strain evidence="1 2">JC2043</strain>
    </source>
</reference>
<dbReference type="NCBIfam" id="NF003009">
    <property type="entry name" value="PRK03826.1"/>
    <property type="match status" value="1"/>
</dbReference>
<dbReference type="Gene3D" id="1.10.3210.10">
    <property type="entry name" value="Hypothetical protein af1432"/>
    <property type="match status" value="1"/>
</dbReference>
<dbReference type="EC" id="3.1.3.89" evidence="1"/>
<name>A0ABS8GBZ1_9ALTE</name>
<dbReference type="Pfam" id="PF12917">
    <property type="entry name" value="YfbR-like"/>
    <property type="match status" value="1"/>
</dbReference>
<comment type="caution">
    <text evidence="1">The sequence shown here is derived from an EMBL/GenBank/DDBJ whole genome shotgun (WGS) entry which is preliminary data.</text>
</comment>
<gene>
    <name evidence="1" type="primary">yfbR</name>
    <name evidence="1" type="ORF">LJ739_17295</name>
</gene>
<dbReference type="Proteomes" id="UP001520878">
    <property type="component" value="Unassembled WGS sequence"/>
</dbReference>
<keyword evidence="1" id="KW-0378">Hydrolase</keyword>
<dbReference type="SUPFAM" id="SSF109604">
    <property type="entry name" value="HD-domain/PDEase-like"/>
    <property type="match status" value="1"/>
</dbReference>
<protein>
    <submittedName>
        <fullName evidence="1">5'-deoxynucleotidase</fullName>
        <ecNumber evidence="1">3.1.3.89</ecNumber>
    </submittedName>
</protein>
<dbReference type="RefSeq" id="WP_229162473.1">
    <property type="nucleotide sequence ID" value="NZ_JAJEWP010000006.1"/>
</dbReference>
<evidence type="ECO:0000313" key="1">
    <source>
        <dbReference type="EMBL" id="MCC2618013.1"/>
    </source>
</evidence>
<evidence type="ECO:0000313" key="2">
    <source>
        <dbReference type="Proteomes" id="UP001520878"/>
    </source>
</evidence>
<organism evidence="1 2">
    <name type="scientific">Fluctibacter halophilus</name>
    <dbReference type="NCBI Taxonomy" id="226011"/>
    <lineage>
        <taxon>Bacteria</taxon>
        <taxon>Pseudomonadati</taxon>
        <taxon>Pseudomonadota</taxon>
        <taxon>Gammaproteobacteria</taxon>
        <taxon>Alteromonadales</taxon>
        <taxon>Alteromonadaceae</taxon>
        <taxon>Fluctibacter</taxon>
    </lineage>
</organism>
<dbReference type="GO" id="GO:0002953">
    <property type="term" value="F:5'-deoxynucleotidase activity"/>
    <property type="evidence" value="ECO:0007669"/>
    <property type="project" value="UniProtKB-EC"/>
</dbReference>
<accession>A0ABS8GBZ1</accession>
<keyword evidence="2" id="KW-1185">Reference proteome</keyword>
<dbReference type="EMBL" id="JAJEWP010000006">
    <property type="protein sequence ID" value="MCC2618013.1"/>
    <property type="molecule type" value="Genomic_DNA"/>
</dbReference>